<feature type="domain" description="Sialidase" evidence="2">
    <location>
        <begin position="147"/>
        <end position="352"/>
    </location>
</feature>
<feature type="chain" id="PRO_5015620506" evidence="1">
    <location>
        <begin position="20"/>
        <end position="375"/>
    </location>
</feature>
<evidence type="ECO:0000259" key="2">
    <source>
        <dbReference type="Pfam" id="PF13088"/>
    </source>
</evidence>
<dbReference type="Gene3D" id="2.120.10.10">
    <property type="match status" value="1"/>
</dbReference>
<keyword evidence="1" id="KW-0732">Signal</keyword>
<keyword evidence="4" id="KW-1185">Reference proteome</keyword>
<feature type="signal peptide" evidence="1">
    <location>
        <begin position="1"/>
        <end position="19"/>
    </location>
</feature>
<gene>
    <name evidence="3" type="ORF">C8D82_108111</name>
</gene>
<dbReference type="SUPFAM" id="SSF50939">
    <property type="entry name" value="Sialidases"/>
    <property type="match status" value="1"/>
</dbReference>
<dbReference type="PANTHER" id="PTHR43752:SF2">
    <property type="entry name" value="BNR_ASP-BOX REPEAT FAMILY PROTEIN"/>
    <property type="match status" value="1"/>
</dbReference>
<comment type="caution">
    <text evidence="3">The sequence shown here is derived from an EMBL/GenBank/DDBJ whole genome shotgun (WGS) entry which is preliminary data.</text>
</comment>
<dbReference type="InterPro" id="IPR036278">
    <property type="entry name" value="Sialidase_sf"/>
</dbReference>
<evidence type="ECO:0000256" key="1">
    <source>
        <dbReference type="SAM" id="SignalP"/>
    </source>
</evidence>
<dbReference type="EMBL" id="QEKH01000008">
    <property type="protein sequence ID" value="PVY43584.1"/>
    <property type="molecule type" value="Genomic_DNA"/>
</dbReference>
<protein>
    <submittedName>
        <fullName evidence="3">BNR repeat protein</fullName>
    </submittedName>
</protein>
<evidence type="ECO:0000313" key="4">
    <source>
        <dbReference type="Proteomes" id="UP000245959"/>
    </source>
</evidence>
<dbReference type="AlphaFoldDB" id="A0A2U1B4H0"/>
<dbReference type="RefSeq" id="WP_116883485.1">
    <property type="nucleotide sequence ID" value="NZ_CABMMC010000074.1"/>
</dbReference>
<dbReference type="PANTHER" id="PTHR43752">
    <property type="entry name" value="BNR/ASP-BOX REPEAT FAMILY PROTEIN"/>
    <property type="match status" value="1"/>
</dbReference>
<proteinExistence type="predicted"/>
<name>A0A2U1B4H0_9BACT</name>
<dbReference type="InterPro" id="IPR011040">
    <property type="entry name" value="Sialidase"/>
</dbReference>
<dbReference type="Proteomes" id="UP000245959">
    <property type="component" value="Unassembled WGS sequence"/>
</dbReference>
<organism evidence="3 4">
    <name type="scientific">Victivallis vadensis</name>
    <dbReference type="NCBI Taxonomy" id="172901"/>
    <lineage>
        <taxon>Bacteria</taxon>
        <taxon>Pseudomonadati</taxon>
        <taxon>Lentisphaerota</taxon>
        <taxon>Lentisphaeria</taxon>
        <taxon>Victivallales</taxon>
        <taxon>Victivallaceae</taxon>
        <taxon>Victivallis</taxon>
    </lineage>
</organism>
<dbReference type="GeneID" id="78294790"/>
<dbReference type="Pfam" id="PF13088">
    <property type="entry name" value="BNR_2"/>
    <property type="match status" value="1"/>
</dbReference>
<accession>A0A2U1B4H0</accession>
<dbReference type="CDD" id="cd15482">
    <property type="entry name" value="Sialidase_non-viral"/>
    <property type="match status" value="1"/>
</dbReference>
<sequence>MRRIARLLLAAVFTAAAGAAEKPPVRDLSGDAKHVVAAARPGFFCGWPANEGIWAWGNEILVGFYLAPYRYNPKGHSVDGSKPGVDAFARSLDGGETWSFEPASYDSRAVSSDGCETWSYDKEAKKLTRPLDFSRPGFAMKLRNGRMYCSYDRGRSWGGPFRLRVEGIDRPLRARTDYIVEGAGQAKIFLPTLKSDGASGRSLMAETTDGGQSFHFVGWLAPEPETPKENSKHSFSIMPSTVKLPDGTLVTALRERRGRKKWIEIRRSVDGGRTWESLSIPSRMAWNPPSLIRLADGRLCLTYGDRCKPYSIRARLSGDGGRSWGPVLILRRDAASWDMGYVRSVQRPDGKIVTLYYHTTAEHPEQFIAGTVWQP</sequence>
<evidence type="ECO:0000313" key="3">
    <source>
        <dbReference type="EMBL" id="PVY43584.1"/>
    </source>
</evidence>
<reference evidence="3 4" key="1">
    <citation type="submission" date="2018-04" db="EMBL/GenBank/DDBJ databases">
        <title>Genomic Encyclopedia of Type Strains, Phase IV (KMG-IV): sequencing the most valuable type-strain genomes for metagenomic binning, comparative biology and taxonomic classification.</title>
        <authorList>
            <person name="Goeker M."/>
        </authorList>
    </citation>
    <scope>NUCLEOTIDE SEQUENCE [LARGE SCALE GENOMIC DNA]</scope>
    <source>
        <strain evidence="3 4">DSM 14823</strain>
    </source>
</reference>
<dbReference type="OrthoDB" id="7294637at2"/>